<dbReference type="Pfam" id="PF02401">
    <property type="entry name" value="LYTB"/>
    <property type="match status" value="1"/>
</dbReference>
<comment type="pathway">
    <text evidence="8">Isoprenoid biosynthesis; dimethylallyl diphosphate biosynthesis; dimethylallyl diphosphate from (2E)-4-hydroxy-3-methylbutenyl diphosphate: step 1/1.</text>
</comment>
<evidence type="ECO:0000313" key="9">
    <source>
        <dbReference type="EMBL" id="BDS08874.1"/>
    </source>
</evidence>
<comment type="cofactor">
    <cofactor evidence="1">
        <name>[4Fe-4S] cluster</name>
        <dbReference type="ChEBI" id="CHEBI:49883"/>
    </cofactor>
</comment>
<dbReference type="NCBIfam" id="NF009911">
    <property type="entry name" value="PRK13371.1"/>
    <property type="match status" value="1"/>
</dbReference>
<name>A0AAT9FS99_9BACT</name>
<evidence type="ECO:0000256" key="5">
    <source>
        <dbReference type="ARBA" id="ARBA00023004"/>
    </source>
</evidence>
<dbReference type="EMBL" id="AP026866">
    <property type="protein sequence ID" value="BDS08874.1"/>
    <property type="molecule type" value="Genomic_DNA"/>
</dbReference>
<dbReference type="PANTHER" id="PTHR31619">
    <property type="entry name" value="4-HYDROXY-3-METHYLBUT-2-ENYL DIPHOSPHATE REDUCTASE, CHLOROPLASTIC"/>
    <property type="match status" value="1"/>
</dbReference>
<dbReference type="InterPro" id="IPR003451">
    <property type="entry name" value="LytB/IspH"/>
</dbReference>
<accession>A0AAT9FS99</accession>
<dbReference type="GO" id="GO:0051539">
    <property type="term" value="F:4 iron, 4 sulfur cluster binding"/>
    <property type="evidence" value="ECO:0007669"/>
    <property type="project" value="UniProtKB-KW"/>
</dbReference>
<keyword evidence="4" id="KW-0560">Oxidoreductase</keyword>
<evidence type="ECO:0000256" key="6">
    <source>
        <dbReference type="ARBA" id="ARBA00023014"/>
    </source>
</evidence>
<keyword evidence="2" id="KW-0004">4Fe-4S</keyword>
<dbReference type="AlphaFoldDB" id="A0AAT9FS99"/>
<evidence type="ECO:0000256" key="7">
    <source>
        <dbReference type="ARBA" id="ARBA00046313"/>
    </source>
</evidence>
<dbReference type="KEGG" id="osu:NT6N_39140"/>
<keyword evidence="3" id="KW-0479">Metal-binding</keyword>
<evidence type="ECO:0000256" key="1">
    <source>
        <dbReference type="ARBA" id="ARBA00001966"/>
    </source>
</evidence>
<dbReference type="GO" id="GO:0019288">
    <property type="term" value="P:isopentenyl diphosphate biosynthetic process, methylerythritol 4-phosphate pathway"/>
    <property type="evidence" value="ECO:0007669"/>
    <property type="project" value="InterPro"/>
</dbReference>
<reference evidence="9" key="1">
    <citation type="submission" date="2024-07" db="EMBL/GenBank/DDBJ databases">
        <title>Complete genome sequence of Verrucomicrobiaceae bacterium NT6N.</title>
        <authorList>
            <person name="Huang C."/>
            <person name="Takami H."/>
            <person name="Hamasaki K."/>
        </authorList>
    </citation>
    <scope>NUCLEOTIDE SEQUENCE</scope>
    <source>
        <strain evidence="9">NT6N</strain>
    </source>
</reference>
<evidence type="ECO:0000256" key="8">
    <source>
        <dbReference type="ARBA" id="ARBA00046314"/>
    </source>
</evidence>
<evidence type="ECO:0000256" key="3">
    <source>
        <dbReference type="ARBA" id="ARBA00022723"/>
    </source>
</evidence>
<protein>
    <submittedName>
        <fullName evidence="9">4-hydroxy-3-methylbut-2-enyl diphosphate reductase</fullName>
    </submittedName>
</protein>
<organism evidence="9">
    <name type="scientific">Oceaniferula spumae</name>
    <dbReference type="NCBI Taxonomy" id="2979115"/>
    <lineage>
        <taxon>Bacteria</taxon>
        <taxon>Pseudomonadati</taxon>
        <taxon>Verrucomicrobiota</taxon>
        <taxon>Verrucomicrobiia</taxon>
        <taxon>Verrucomicrobiales</taxon>
        <taxon>Verrucomicrobiaceae</taxon>
        <taxon>Oceaniferula</taxon>
    </lineage>
</organism>
<dbReference type="CDD" id="cd13944">
    <property type="entry name" value="lytB_ispH"/>
    <property type="match status" value="1"/>
</dbReference>
<dbReference type="NCBIfam" id="TIGR00216">
    <property type="entry name" value="ispH_lytB"/>
    <property type="match status" value="1"/>
</dbReference>
<sequence length="420" mass="47028">MSDSSPQPSKPVNKKRKRVNVRRPDVMALVQSEVEQHYRSSIVEKLRSHGGELTIGNTTIRLAQKFGFCYGVERAIDLAYATRKVFQDQRIFLIGEIIHNPEVNAQLREMGIVSLPWREMGKDYDDLNEDDVVIVPAFGAPTSFMDKLAEIGCHVIDTTCGDVMKVWRRVRDYAKNDVTSIIHGKADHEETRATASRALGTSKNGHYLVILTLKDADEVCEYIRGNGNREAFMEKFGSACSEGFDPDVHLVSVGVANQTTMLQSETEELQNRVRQAIVDRDGDDSLYHVFDTICGATQERQGALFNMLDTSDKKPMDILLVVGGYNSSNTTHLAEIGQENLPTFFIRNAKCMESMERILHYDLEHKQEIESEYTGIALKDKPAIIGVTAGASCPNNLIESTIIRALELRGISREELEAID</sequence>
<gene>
    <name evidence="9" type="primary">ispH</name>
    <name evidence="9" type="ORF">NT6N_39140</name>
</gene>
<keyword evidence="6" id="KW-0411">Iron-sulfur</keyword>
<evidence type="ECO:0000256" key="4">
    <source>
        <dbReference type="ARBA" id="ARBA00023002"/>
    </source>
</evidence>
<keyword evidence="5" id="KW-0408">Iron</keyword>
<dbReference type="GO" id="GO:0051745">
    <property type="term" value="F:4-hydroxy-3-methylbut-2-enyl diphosphate reductase activity"/>
    <property type="evidence" value="ECO:0007669"/>
    <property type="project" value="InterPro"/>
</dbReference>
<dbReference type="GO" id="GO:0046872">
    <property type="term" value="F:metal ion binding"/>
    <property type="evidence" value="ECO:0007669"/>
    <property type="project" value="UniProtKB-KW"/>
</dbReference>
<dbReference type="PANTHER" id="PTHR31619:SF5">
    <property type="entry name" value="4-HYDROXY-3-METHYLBUT-2-ENYL DIPHOSPHATE REDUCTASE, CHLOROPLASTIC"/>
    <property type="match status" value="1"/>
</dbReference>
<dbReference type="GO" id="GO:0050992">
    <property type="term" value="P:dimethylallyl diphosphate biosynthetic process"/>
    <property type="evidence" value="ECO:0007669"/>
    <property type="project" value="InterPro"/>
</dbReference>
<comment type="pathway">
    <text evidence="7">Isoprenoid biosynthesis; isopentenyl diphosphate biosynthesis via DXP pathway; isopentenyl diphosphate from 1-deoxy-D-xylulose 5-phosphate: step 6/6.</text>
</comment>
<dbReference type="Gene3D" id="3.40.1010.20">
    <property type="entry name" value="4-hydroxy-3-methylbut-2-enyl diphosphate reductase, catalytic domain"/>
    <property type="match status" value="2"/>
</dbReference>
<evidence type="ECO:0000256" key="2">
    <source>
        <dbReference type="ARBA" id="ARBA00022485"/>
    </source>
</evidence>
<proteinExistence type="predicted"/>
<dbReference type="Gene3D" id="3.40.50.11270">
    <property type="match status" value="1"/>
</dbReference>